<dbReference type="RefSeq" id="WP_023589937.1">
    <property type="nucleotide sequence ID" value="NZ_ASHX02000001.1"/>
</dbReference>
<evidence type="ECO:0000313" key="2">
    <source>
        <dbReference type="Proteomes" id="UP000095329"/>
    </source>
</evidence>
<gene>
    <name evidence="1" type="ORF">J116_025630</name>
</gene>
<dbReference type="AlphaFoldDB" id="A0A1D3DYD5"/>
<proteinExistence type="predicted"/>
<dbReference type="eggNOG" id="ENOG50323IU">
    <property type="taxonomic scope" value="Bacteria"/>
</dbReference>
<dbReference type="OrthoDB" id="4080828at2"/>
<name>A0A1D3DYD5_9ACTN</name>
<reference evidence="1 2" key="1">
    <citation type="journal article" date="2013" name="Genome Announc.">
        <title>Genome Sequence of Streptomyces violaceusniger Strain SPC6, a Halotolerant Streptomycete That Exhibits Rapid Growth and Development.</title>
        <authorList>
            <person name="Chen X."/>
            <person name="Zhang B."/>
            <person name="Zhang W."/>
            <person name="Wu X."/>
            <person name="Zhang M."/>
            <person name="Chen T."/>
            <person name="Liu G."/>
            <person name="Dyson P."/>
        </authorList>
    </citation>
    <scope>NUCLEOTIDE SEQUENCE [LARGE SCALE GENOMIC DNA]</scope>
    <source>
        <strain evidence="1 2">SPC6</strain>
    </source>
</reference>
<evidence type="ECO:0000313" key="1">
    <source>
        <dbReference type="EMBL" id="OEJ97328.1"/>
    </source>
</evidence>
<keyword evidence="2" id="KW-1185">Reference proteome</keyword>
<organism evidence="1 2">
    <name type="scientific">Streptomyces thermolilacinus SPC6</name>
    <dbReference type="NCBI Taxonomy" id="1306406"/>
    <lineage>
        <taxon>Bacteria</taxon>
        <taxon>Bacillati</taxon>
        <taxon>Actinomycetota</taxon>
        <taxon>Actinomycetes</taxon>
        <taxon>Kitasatosporales</taxon>
        <taxon>Streptomycetaceae</taxon>
        <taxon>Streptomyces</taxon>
    </lineage>
</organism>
<evidence type="ECO:0008006" key="3">
    <source>
        <dbReference type="Google" id="ProtNLM"/>
    </source>
</evidence>
<dbReference type="STRING" id="1306406.J116_025630"/>
<dbReference type="Proteomes" id="UP000095329">
    <property type="component" value="Unassembled WGS sequence"/>
</dbReference>
<accession>A0A1D3DYD5</accession>
<dbReference type="EMBL" id="ASHX02000001">
    <property type="protein sequence ID" value="OEJ97328.1"/>
    <property type="molecule type" value="Genomic_DNA"/>
</dbReference>
<sequence>MNDATPLVNDASPLVDPSCYHAAVAALLRAVDPTVDPALVLGSGASTCATWDTDGLLAFAEPFVPFSAMAERRGYRLVEHPVHDRESWLQALRHLERGHTVVAAADGFHLTHFWPNRGRSHALHAVVVSDPDSVTGTLRLLDPGLELFHDGRVPLAEIEAAMCAEEAGQSWMEMLPRTAAPLPHEDLIRYELSRAARELRGGEGGFLGGAEFLEGIRSQLAVYVELVAERPRGATGNELNWGAGQNLLLGLWWYHNVLRWFARYLGALADDGTVPLGPEPAASADQACRDVLVVRNLLMRLGVMPLGSPRAQTFRGQIDARLGTARDALAATSARLATAAGAHA</sequence>
<protein>
    <recommendedName>
        <fullName evidence="3">Butirosin biosynthesis protein H N-terminal domain-containing protein</fullName>
    </recommendedName>
</protein>
<comment type="caution">
    <text evidence="1">The sequence shown here is derived from an EMBL/GenBank/DDBJ whole genome shotgun (WGS) entry which is preliminary data.</text>
</comment>